<keyword evidence="7" id="KW-1133">Transmembrane helix</keyword>
<keyword evidence="4" id="KW-0812">Transmembrane</keyword>
<evidence type="ECO:0000313" key="11">
    <source>
        <dbReference type="EMBL" id="ENN83322.1"/>
    </source>
</evidence>
<comment type="similarity">
    <text evidence="2">Belongs to the EMC10 family.</text>
</comment>
<dbReference type="AlphaFoldDB" id="J3JU70"/>
<evidence type="ECO:0000313" key="13">
    <source>
        <dbReference type="Proteomes" id="UP000019118"/>
    </source>
</evidence>
<dbReference type="EMBL" id="BT126783">
    <property type="protein sequence ID" value="AEE61745.1"/>
    <property type="molecule type" value="mRNA"/>
</dbReference>
<dbReference type="Proteomes" id="UP000019118">
    <property type="component" value="Unassembled WGS sequence"/>
</dbReference>
<dbReference type="EnsemblMetazoa" id="XM_019899266.1">
    <property type="protein sequence ID" value="XP_019754825.1"/>
    <property type="gene ID" value="LOC109533815"/>
</dbReference>
<keyword evidence="8" id="KW-0472">Membrane</keyword>
<sequence length="232" mass="25429">MLMLAALLVCLIHPILNQSISFQSSLENDGLVLIKVQQALNGGPHSVYTERGNITVQSLRLRQAIVSQKPLSKAEQLQIQKLAESNELYKTRITVVANDGTERTFISAVKACMLAESELDDRFSVSLDYSGRVVGVTNVIASKSACEGASAPLDKLKEFTTNVYVRHTEVGAIPDTASFVQKIEREREAQEKGEVKDNRSFLAKYWMYIVPVVIVMVISSASNPEGQGGGQQ</sequence>
<evidence type="ECO:0000256" key="2">
    <source>
        <dbReference type="ARBA" id="ARBA00007695"/>
    </source>
</evidence>
<dbReference type="GO" id="GO:0072546">
    <property type="term" value="C:EMC complex"/>
    <property type="evidence" value="ECO:0007669"/>
    <property type="project" value="TreeGrafter"/>
</dbReference>
<evidence type="ECO:0000256" key="1">
    <source>
        <dbReference type="ARBA" id="ARBA00004115"/>
    </source>
</evidence>
<dbReference type="PANTHER" id="PTHR21397:SF4">
    <property type="entry name" value="ER MEMBRANE PROTEIN COMPLEX SUBUNIT 10"/>
    <property type="match status" value="1"/>
</dbReference>
<dbReference type="Pfam" id="PF21203">
    <property type="entry name" value="ECM10"/>
    <property type="match status" value="1"/>
</dbReference>
<dbReference type="CDD" id="cd22209">
    <property type="entry name" value="EMC10"/>
    <property type="match status" value="1"/>
</dbReference>
<accession>J3JU70</accession>
<name>J3JU70_DENPD</name>
<evidence type="ECO:0000256" key="4">
    <source>
        <dbReference type="ARBA" id="ARBA00022692"/>
    </source>
</evidence>
<evidence type="ECO:0000256" key="5">
    <source>
        <dbReference type="ARBA" id="ARBA00022729"/>
    </source>
</evidence>
<keyword evidence="13" id="KW-1185">Reference proteome</keyword>
<evidence type="ECO:0000313" key="12">
    <source>
        <dbReference type="EnsemblMetazoa" id="XP_019754825.1"/>
    </source>
</evidence>
<dbReference type="OMA" id="CHANANQ"/>
<reference evidence="11 13" key="2">
    <citation type="journal article" date="2013" name="Genome Biol.">
        <title>Draft genome of the mountain pine beetle, Dendroctonus ponderosae Hopkins, a major forest pest.</title>
        <authorList>
            <person name="Keeling C.I."/>
            <person name="Yuen M.M."/>
            <person name="Liao N.Y."/>
            <person name="Docking T.R."/>
            <person name="Chan S.K."/>
            <person name="Taylor G.A."/>
            <person name="Palmquist D.L."/>
            <person name="Jackman S.D."/>
            <person name="Nguyen A."/>
            <person name="Li M."/>
            <person name="Henderson H."/>
            <person name="Janes J.K."/>
            <person name="Zhao Y."/>
            <person name="Pandoh P."/>
            <person name="Moore R."/>
            <person name="Sperling F.A."/>
            <person name="Huber D.P."/>
            <person name="Birol I."/>
            <person name="Jones S.J."/>
            <person name="Bohlmann J."/>
        </authorList>
    </citation>
    <scope>NUCLEOTIDE SEQUENCE</scope>
</reference>
<keyword evidence="6" id="KW-0256">Endoplasmic reticulum</keyword>
<organism evidence="10">
    <name type="scientific">Dendroctonus ponderosae</name>
    <name type="common">Mountain pine beetle</name>
    <dbReference type="NCBI Taxonomy" id="77166"/>
    <lineage>
        <taxon>Eukaryota</taxon>
        <taxon>Metazoa</taxon>
        <taxon>Ecdysozoa</taxon>
        <taxon>Arthropoda</taxon>
        <taxon>Hexapoda</taxon>
        <taxon>Insecta</taxon>
        <taxon>Pterygota</taxon>
        <taxon>Neoptera</taxon>
        <taxon>Endopterygota</taxon>
        <taxon>Coleoptera</taxon>
        <taxon>Polyphaga</taxon>
        <taxon>Cucujiformia</taxon>
        <taxon>Curculionidae</taxon>
        <taxon>Scolytinae</taxon>
        <taxon>Dendroctonus</taxon>
    </lineage>
</organism>
<dbReference type="EMBL" id="KB735722">
    <property type="protein sequence ID" value="ENN83322.1"/>
    <property type="molecule type" value="Genomic_DNA"/>
</dbReference>
<reference evidence="12" key="3">
    <citation type="submission" date="2024-08" db="UniProtKB">
        <authorList>
            <consortium name="EnsemblMetazoa"/>
        </authorList>
    </citation>
    <scope>IDENTIFICATION</scope>
</reference>
<evidence type="ECO:0000256" key="7">
    <source>
        <dbReference type="ARBA" id="ARBA00022989"/>
    </source>
</evidence>
<reference evidence="10" key="1">
    <citation type="journal article" date="2012" name="Insect Biochem. Mol. Biol.">
        <title>Transcriptome and full-length cDNA resources for the mountain pine beetle, Dendroctonus ponderosae Hopkins, a major insect pest of pine forests.</title>
        <authorList>
            <person name="Keeling C.I."/>
            <person name="Henderson H."/>
            <person name="Li M."/>
            <person name="Yuen M."/>
            <person name="Clark E.L."/>
            <person name="Fraser J.D."/>
            <person name="Huber D.P."/>
            <person name="Liao N.Y."/>
            <person name="Roderick Docking T."/>
            <person name="Birol I."/>
            <person name="Chan S.K."/>
            <person name="Taylor G.A."/>
            <person name="Palmquist D."/>
            <person name="Jones S.J."/>
            <person name="Bohlmann J."/>
        </authorList>
    </citation>
    <scope>NUCLEOTIDE SEQUENCE</scope>
    <source>
        <tissue evidence="10">Midgut and adhering fatbody of emerged adults of both sexes 1</tissue>
    </source>
</reference>
<feature type="chain" id="PRO_5011207305" description="ER membrane protein complex subunit 10" evidence="9">
    <location>
        <begin position="18"/>
        <end position="232"/>
    </location>
</feature>
<evidence type="ECO:0000256" key="6">
    <source>
        <dbReference type="ARBA" id="ARBA00022824"/>
    </source>
</evidence>
<comment type="subcellular location">
    <subcellularLocation>
        <location evidence="1">Endoplasmic reticulum membrane</location>
        <topology evidence="1">Single-pass type I membrane protein</topology>
    </subcellularLocation>
</comment>
<evidence type="ECO:0000313" key="10">
    <source>
        <dbReference type="EMBL" id="AEE61745.1"/>
    </source>
</evidence>
<proteinExistence type="evidence at transcript level"/>
<keyword evidence="5 9" id="KW-0732">Signal</keyword>
<dbReference type="HOGENOM" id="CLU_065716_1_0_1"/>
<evidence type="ECO:0000256" key="8">
    <source>
        <dbReference type="ARBA" id="ARBA00023136"/>
    </source>
</evidence>
<feature type="signal peptide" evidence="9">
    <location>
        <begin position="1"/>
        <end position="17"/>
    </location>
</feature>
<evidence type="ECO:0000256" key="9">
    <source>
        <dbReference type="SAM" id="SignalP"/>
    </source>
</evidence>
<evidence type="ECO:0000256" key="3">
    <source>
        <dbReference type="ARBA" id="ARBA00020105"/>
    </source>
</evidence>
<protein>
    <recommendedName>
        <fullName evidence="3">ER membrane protein complex subunit 10</fullName>
    </recommendedName>
</protein>
<gene>
    <name evidence="12" type="primary">109533815</name>
    <name evidence="11" type="ORF">YQE_00319</name>
</gene>
<dbReference type="OrthoDB" id="1894652at2759"/>
<dbReference type="PANTHER" id="PTHR21397">
    <property type="entry name" value="CHROMATIN COMPLEXES SUBUNIT BAP18-RELATED"/>
    <property type="match status" value="1"/>
</dbReference>